<protein>
    <submittedName>
        <fullName evidence="1">Uncharacterized protein</fullName>
    </submittedName>
</protein>
<dbReference type="RefSeq" id="WP_013657980.1">
    <property type="nucleotide sequence ID" value="NC_015275.1"/>
</dbReference>
<organism evidence="1 2">
    <name type="scientific">Cellulosilyticum lentocellum (strain ATCC 49066 / DSM 5427 / NCIMB 11756 / RHM5)</name>
    <name type="common">Clostridium lentocellum</name>
    <dbReference type="NCBI Taxonomy" id="642492"/>
    <lineage>
        <taxon>Bacteria</taxon>
        <taxon>Bacillati</taxon>
        <taxon>Bacillota</taxon>
        <taxon>Clostridia</taxon>
        <taxon>Lachnospirales</taxon>
        <taxon>Cellulosilyticaceae</taxon>
        <taxon>Cellulosilyticum</taxon>
    </lineage>
</organism>
<name>F2JMP9_CELLD</name>
<gene>
    <name evidence="1" type="ordered locus">Clole_3003</name>
</gene>
<dbReference type="KEGG" id="cle:Clole_3003"/>
<evidence type="ECO:0000313" key="2">
    <source>
        <dbReference type="Proteomes" id="UP000008467"/>
    </source>
</evidence>
<dbReference type="HOGENOM" id="CLU_1746361_0_0_9"/>
<proteinExistence type="predicted"/>
<sequence length="149" mass="17928">MSNLIVMTRTSKSQTLLMHKEYICPLPLNIIEEIALIEKSEWHQFCFAPYYGLGKFIASHLDIYHNLKPYISFETKAFDFTYQYVSDCSTPLYSVYTFNDTNLSESEYHTLCYQQYYLEQWTMFNLRTEEVFVFFEYEHFPSEYYCNGS</sequence>
<reference evidence="1 2" key="1">
    <citation type="journal article" date="2011" name="J. Bacteriol.">
        <title>Complete genome sequence of the cellulose-degrading bacterium Cellulosilyticum lentocellum.</title>
        <authorList>
            <consortium name="US DOE Joint Genome Institute"/>
            <person name="Miller D.A."/>
            <person name="Suen G."/>
            <person name="Bruce D."/>
            <person name="Copeland A."/>
            <person name="Cheng J.F."/>
            <person name="Detter C."/>
            <person name="Goodwin L.A."/>
            <person name="Han C.S."/>
            <person name="Hauser L.J."/>
            <person name="Land M.L."/>
            <person name="Lapidus A."/>
            <person name="Lucas S."/>
            <person name="Meincke L."/>
            <person name="Pitluck S."/>
            <person name="Tapia R."/>
            <person name="Teshima H."/>
            <person name="Woyke T."/>
            <person name="Fox B.G."/>
            <person name="Angert E.R."/>
            <person name="Currie C.R."/>
        </authorList>
    </citation>
    <scope>NUCLEOTIDE SEQUENCE [LARGE SCALE GENOMIC DNA]</scope>
    <source>
        <strain evidence="2">ATCC 49066 / DSM 5427 / NCIMB 11756 / RHM5</strain>
    </source>
</reference>
<dbReference type="AlphaFoldDB" id="F2JMP9"/>
<dbReference type="Proteomes" id="UP000008467">
    <property type="component" value="Chromosome"/>
</dbReference>
<evidence type="ECO:0000313" key="1">
    <source>
        <dbReference type="EMBL" id="ADZ84700.1"/>
    </source>
</evidence>
<dbReference type="EMBL" id="CP002582">
    <property type="protein sequence ID" value="ADZ84700.1"/>
    <property type="molecule type" value="Genomic_DNA"/>
</dbReference>
<accession>F2JMP9</accession>
<keyword evidence="2" id="KW-1185">Reference proteome</keyword>